<keyword evidence="1" id="KW-0472">Membrane</keyword>
<dbReference type="Proteomes" id="UP000620046">
    <property type="component" value="Unassembled WGS sequence"/>
</dbReference>
<keyword evidence="1" id="KW-0812">Transmembrane</keyword>
<sequence>MLVVLGFGLKKPDNNWDLIGYVAVALSADGYRGARLNEETYATLQKGVDADTFQNLTTGPYRETVFKDPSSLAQQLPFYRIRVLYVGLIRLVHAMGADYLRSAYIVSATFAALSVLLLAVISRQAGAPLIAVPLVVLFVGLLDVARLSTPDAMACFFSLLTMYGLARKTALVFVVASLLPLIRTDFLLLSLLVLGYTFVTGKRMHSVAALVVAVVLYLLVTRMCGAYGWLTLFNMSLISKTPYPASLVPSHVIGDYLRPYISTAYGFTMHPHFVIYGLAVFWLLTRRRVERTDPEFHRICAFLLIPLGFVLLHLLLFPADTYRFFIFAASLAAIWLLGQIRSAGAPRSGITREA</sequence>
<evidence type="ECO:0008006" key="4">
    <source>
        <dbReference type="Google" id="ProtNLM"/>
    </source>
</evidence>
<evidence type="ECO:0000313" key="3">
    <source>
        <dbReference type="Proteomes" id="UP000620046"/>
    </source>
</evidence>
<gene>
    <name evidence="2" type="ORF">GCM10010981_20420</name>
</gene>
<accession>A0ABQ1FY16</accession>
<dbReference type="EMBL" id="BMJA01000001">
    <property type="protein sequence ID" value="GGA31266.1"/>
    <property type="molecule type" value="Genomic_DNA"/>
</dbReference>
<comment type="caution">
    <text evidence="2">The sequence shown here is derived from an EMBL/GenBank/DDBJ whole genome shotgun (WGS) entry which is preliminary data.</text>
</comment>
<evidence type="ECO:0000256" key="1">
    <source>
        <dbReference type="SAM" id="Phobius"/>
    </source>
</evidence>
<name>A0ABQ1FY16_9GAMM</name>
<feature type="transmembrane region" description="Helical" evidence="1">
    <location>
        <begin position="103"/>
        <end position="122"/>
    </location>
</feature>
<proteinExistence type="predicted"/>
<reference evidence="3" key="1">
    <citation type="journal article" date="2019" name="Int. J. Syst. Evol. Microbiol.">
        <title>The Global Catalogue of Microorganisms (GCM) 10K type strain sequencing project: providing services to taxonomists for standard genome sequencing and annotation.</title>
        <authorList>
            <consortium name="The Broad Institute Genomics Platform"/>
            <consortium name="The Broad Institute Genome Sequencing Center for Infectious Disease"/>
            <person name="Wu L."/>
            <person name="Ma J."/>
        </authorList>
    </citation>
    <scope>NUCLEOTIDE SEQUENCE [LARGE SCALE GENOMIC DNA]</scope>
    <source>
        <strain evidence="3">CGMCC 1.15439</strain>
    </source>
</reference>
<evidence type="ECO:0000313" key="2">
    <source>
        <dbReference type="EMBL" id="GGA31266.1"/>
    </source>
</evidence>
<feature type="transmembrane region" description="Helical" evidence="1">
    <location>
        <begin position="296"/>
        <end position="316"/>
    </location>
</feature>
<keyword evidence="3" id="KW-1185">Reference proteome</keyword>
<keyword evidence="1" id="KW-1133">Transmembrane helix</keyword>
<feature type="transmembrane region" description="Helical" evidence="1">
    <location>
        <begin position="129"/>
        <end position="149"/>
    </location>
</feature>
<feature type="transmembrane region" description="Helical" evidence="1">
    <location>
        <begin position="207"/>
        <end position="230"/>
    </location>
</feature>
<feature type="transmembrane region" description="Helical" evidence="1">
    <location>
        <begin position="169"/>
        <end position="195"/>
    </location>
</feature>
<organism evidence="2 3">
    <name type="scientific">Dyella nitratireducens</name>
    <dbReference type="NCBI Taxonomy" id="1849580"/>
    <lineage>
        <taxon>Bacteria</taxon>
        <taxon>Pseudomonadati</taxon>
        <taxon>Pseudomonadota</taxon>
        <taxon>Gammaproteobacteria</taxon>
        <taxon>Lysobacterales</taxon>
        <taxon>Rhodanobacteraceae</taxon>
        <taxon>Dyella</taxon>
    </lineage>
</organism>
<protein>
    <recommendedName>
        <fullName evidence="4">Glycosyltransferase RgtA/B/C/D-like domain-containing protein</fullName>
    </recommendedName>
</protein>
<feature type="transmembrane region" description="Helical" evidence="1">
    <location>
        <begin position="322"/>
        <end position="338"/>
    </location>
</feature>
<feature type="transmembrane region" description="Helical" evidence="1">
    <location>
        <begin position="264"/>
        <end position="284"/>
    </location>
</feature>